<accession>A0AA40T299</accession>
<dbReference type="Proteomes" id="UP001165986">
    <property type="component" value="Unassembled WGS sequence"/>
</dbReference>
<dbReference type="RefSeq" id="WP_191760802.1">
    <property type="nucleotide sequence ID" value="NZ_VJXY01000044.1"/>
</dbReference>
<evidence type="ECO:0000256" key="1">
    <source>
        <dbReference type="ARBA" id="ARBA00004370"/>
    </source>
</evidence>
<dbReference type="InterPro" id="IPR007235">
    <property type="entry name" value="Glyco_trans_28_C"/>
</dbReference>
<dbReference type="Gene3D" id="3.40.50.2000">
    <property type="entry name" value="Glycogen Phosphorylase B"/>
    <property type="match status" value="1"/>
</dbReference>
<dbReference type="InterPro" id="IPR050519">
    <property type="entry name" value="Glycosyltransf_28_UgtP"/>
</dbReference>
<dbReference type="PANTHER" id="PTHR43025">
    <property type="entry name" value="MONOGALACTOSYLDIACYLGLYCEROL SYNTHASE"/>
    <property type="match status" value="1"/>
</dbReference>
<dbReference type="PANTHER" id="PTHR43025:SF3">
    <property type="entry name" value="MONOGALACTOSYLDIACYLGLYCEROL SYNTHASE 1, CHLOROPLASTIC"/>
    <property type="match status" value="1"/>
</dbReference>
<evidence type="ECO:0000313" key="8">
    <source>
        <dbReference type="Proteomes" id="UP001165986"/>
    </source>
</evidence>
<dbReference type="GO" id="GO:0016020">
    <property type="term" value="C:membrane"/>
    <property type="evidence" value="ECO:0007669"/>
    <property type="project" value="UniProtKB-SubCell"/>
</dbReference>
<keyword evidence="8" id="KW-1185">Reference proteome</keyword>
<comment type="subcellular location">
    <subcellularLocation>
        <location evidence="1">Membrane</location>
    </subcellularLocation>
</comment>
<gene>
    <name evidence="7" type="ORF">FNW02_28260</name>
</gene>
<keyword evidence="3" id="KW-0328">Glycosyltransferase</keyword>
<keyword evidence="4" id="KW-0808">Transferase</keyword>
<evidence type="ECO:0000259" key="6">
    <source>
        <dbReference type="Pfam" id="PF06925"/>
    </source>
</evidence>
<organism evidence="7 8">
    <name type="scientific">Komarekiella delphini-convector SJRDD-AB1</name>
    <dbReference type="NCBI Taxonomy" id="2593771"/>
    <lineage>
        <taxon>Bacteria</taxon>
        <taxon>Bacillati</taxon>
        <taxon>Cyanobacteriota</taxon>
        <taxon>Cyanophyceae</taxon>
        <taxon>Nostocales</taxon>
        <taxon>Nostocaceae</taxon>
        <taxon>Komarekiella</taxon>
        <taxon>Komarekiella delphini-convector</taxon>
    </lineage>
</organism>
<reference evidence="7" key="1">
    <citation type="submission" date="2019-07" db="EMBL/GenBank/DDBJ databases">
        <title>Toxilogical consequences of a new and cryptic species of cyanobacteria (Komarekiella delphini-convector) recovered from the epidermis of a bottlenose dolphin and 1500 ft. in the air.</title>
        <authorList>
            <person name="Brown A.O."/>
            <person name="Dvorak P."/>
            <person name="Villanueva C.D."/>
            <person name="Foss A.J."/>
            <person name="Garvey A.D."/>
            <person name="Gibson Q.A."/>
            <person name="Johansen J.R."/>
            <person name="Casamatta D.A."/>
        </authorList>
    </citation>
    <scope>NUCLEOTIDE SEQUENCE</scope>
    <source>
        <strain evidence="7">SJRDD-AB1</strain>
    </source>
</reference>
<comment type="caution">
    <text evidence="7">The sequence shown here is derived from an EMBL/GenBank/DDBJ whole genome shotgun (WGS) entry which is preliminary data.</text>
</comment>
<dbReference type="AlphaFoldDB" id="A0AA40T299"/>
<evidence type="ECO:0000259" key="5">
    <source>
        <dbReference type="Pfam" id="PF04101"/>
    </source>
</evidence>
<dbReference type="EMBL" id="VJXY01000044">
    <property type="protein sequence ID" value="MBD6619608.1"/>
    <property type="molecule type" value="Genomic_DNA"/>
</dbReference>
<feature type="domain" description="Glycosyl transferase family 28 C-terminal" evidence="5">
    <location>
        <begin position="250"/>
        <end position="375"/>
    </location>
</feature>
<evidence type="ECO:0000256" key="2">
    <source>
        <dbReference type="ARBA" id="ARBA00006962"/>
    </source>
</evidence>
<evidence type="ECO:0000256" key="3">
    <source>
        <dbReference type="ARBA" id="ARBA00022676"/>
    </source>
</evidence>
<proteinExistence type="inferred from homology"/>
<dbReference type="InterPro" id="IPR009695">
    <property type="entry name" value="Diacylglyc_glucosyltr_N"/>
</dbReference>
<feature type="domain" description="Diacylglycerol glucosyltransferase N-terminal" evidence="6">
    <location>
        <begin position="53"/>
        <end position="199"/>
    </location>
</feature>
<dbReference type="GO" id="GO:0009247">
    <property type="term" value="P:glycolipid biosynthetic process"/>
    <property type="evidence" value="ECO:0007669"/>
    <property type="project" value="InterPro"/>
</dbReference>
<dbReference type="GO" id="GO:0016758">
    <property type="term" value="F:hexosyltransferase activity"/>
    <property type="evidence" value="ECO:0007669"/>
    <property type="project" value="InterPro"/>
</dbReference>
<dbReference type="Pfam" id="PF04101">
    <property type="entry name" value="Glyco_tran_28_C"/>
    <property type="match status" value="1"/>
</dbReference>
<name>A0AA40T299_9NOST</name>
<sequence>METLQSTLCAEKKFQINVVTAWYGGAHYAIYHAIRAIVEQQKLPWELKVTDVDELVESLTQQQKIVDIYKLLTGFTGGELYNRMLKSGWTWLYPLILALDKLLFKLNYDAGVEFFAEYWRQQQPDLVISLLPLYNKGLWDSLQKGKPDTPLVTVCVDFADSPPGFYIEPETGNYIVCATEKAVEQAHSLGVQPERIIKTSGLIIHPRFYQPIAGDACDGLRLRQTERERLGLDPNCLTGIVLFGGFGSKAMLEIAKRLECFQQKLQLIFICGRNEQLAVALRESQGTQKRFVTSFTQDIPYYMHLADFFIGKPGPGSISEALAMKLPVIVQRNAATLPQERYNTEWIQQKKVGLVINSFRNIDQAVEKFLQPEHFAQYRTNIAAVNNQAVFEIPEILQNILTTNAQTKATELLQQR</sequence>
<dbReference type="SUPFAM" id="SSF53756">
    <property type="entry name" value="UDP-Glycosyltransferase/glycogen phosphorylase"/>
    <property type="match status" value="1"/>
</dbReference>
<evidence type="ECO:0000313" key="7">
    <source>
        <dbReference type="EMBL" id="MBD6619608.1"/>
    </source>
</evidence>
<dbReference type="Pfam" id="PF06925">
    <property type="entry name" value="MGDG_synth"/>
    <property type="match status" value="1"/>
</dbReference>
<comment type="similarity">
    <text evidence="2">Belongs to the glycosyltransferase 28 family.</text>
</comment>
<protein>
    <submittedName>
        <fullName evidence="7">Uncharacterized protein</fullName>
    </submittedName>
</protein>
<evidence type="ECO:0000256" key="4">
    <source>
        <dbReference type="ARBA" id="ARBA00022679"/>
    </source>
</evidence>